<protein>
    <submittedName>
        <fullName evidence="1">MFS transporter</fullName>
    </submittedName>
</protein>
<reference evidence="1" key="1">
    <citation type="journal article" date="2025" name="Int. J. Syst. Evol. Microbiol.">
        <title>Streptomyces citrinus sp. nov., with yellow diffusible pigment.</title>
        <authorList>
            <person name="He Y."/>
            <person name="Yang E."/>
            <person name="Xu J."/>
            <person name="Sun Y."/>
            <person name="Sun L."/>
        </authorList>
    </citation>
    <scope>NUCLEOTIDE SEQUENCE</scope>
    <source>
        <strain evidence="1">Q6</strain>
    </source>
</reference>
<organism evidence="1 2">
    <name type="scientific">Streptomyces citrinus</name>
    <dbReference type="NCBI Taxonomy" id="3118173"/>
    <lineage>
        <taxon>Bacteria</taxon>
        <taxon>Bacillati</taxon>
        <taxon>Actinomycetota</taxon>
        <taxon>Actinomycetes</taxon>
        <taxon>Kitasatosporales</taxon>
        <taxon>Streptomycetaceae</taxon>
        <taxon>Streptomyces</taxon>
    </lineage>
</organism>
<name>A0ACD5ALZ0_9ACTN</name>
<keyword evidence="2" id="KW-1185">Reference proteome</keyword>
<accession>A0ACD5ALZ0</accession>
<evidence type="ECO:0000313" key="1">
    <source>
        <dbReference type="EMBL" id="WWQ68043.1"/>
    </source>
</evidence>
<dbReference type="Proteomes" id="UP001432251">
    <property type="component" value="Chromosome"/>
</dbReference>
<dbReference type="EMBL" id="CP146022">
    <property type="protein sequence ID" value="WWQ68043.1"/>
    <property type="molecule type" value="Genomic_DNA"/>
</dbReference>
<evidence type="ECO:0000313" key="2">
    <source>
        <dbReference type="Proteomes" id="UP001432251"/>
    </source>
</evidence>
<proteinExistence type="predicted"/>
<sequence length="450" mass="47710">MPDRTTPPPARSPLRTALAALAGTSIEWYDFYAFATAAAIVFNDVFFPADMPTALKTISSFATFAVGFLLRPLGGIVFGHIGDRVGRKKTLVITLLMMGIASFAIGLLPTYDQVGVLSPILLITLRLIQGIAIGGEWGGAVLIAVENAPKNRTTFFGSFAQLGSSVGALLSTGMFSLMNLFGDEAFNSWGWRVPFLASAVLVVIGLVVRTKLEDSPVMEDIHAEAEKGGSPGRLPVAEVLHKDWKTVLVGVFALATATGGYYVVTSYLLSYGTDELHLSESMLLNGLSLAAFLELVVTPFLALLGDRVGAHKVVVGGLAGVVFLSLPQFMVLGGGNVVLIYLTMLAMRFVMSALYGPIAAILADGFAPHVRYTGISLSYQVCNLIFAGFAPVTAVWLSSLAGGAYWPPALALMAVSVIGIWCTLRLRVYHLRRVAAEPSAGLPQGVPARV</sequence>
<gene>
    <name evidence="1" type="ORF">V2W30_35095</name>
</gene>